<dbReference type="Proteomes" id="UP000663992">
    <property type="component" value="Unassembled WGS sequence"/>
</dbReference>
<comment type="caution">
    <text evidence="1">The sequence shown here is derived from an EMBL/GenBank/DDBJ whole genome shotgun (WGS) entry which is preliminary data.</text>
</comment>
<evidence type="ECO:0000313" key="1">
    <source>
        <dbReference type="EMBL" id="MBN7818874.1"/>
    </source>
</evidence>
<accession>A0ABS3CTA1</accession>
<reference evidence="1 2" key="1">
    <citation type="submission" date="2021-03" db="EMBL/GenBank/DDBJ databases">
        <title>novel species isolated from a fishpond in China.</title>
        <authorList>
            <person name="Lu H."/>
            <person name="Cai Z."/>
        </authorList>
    </citation>
    <scope>NUCLEOTIDE SEQUENCE [LARGE SCALE GENOMIC DNA]</scope>
    <source>
        <strain evidence="1 2">Y57</strain>
    </source>
</reference>
<dbReference type="InterPro" id="IPR003737">
    <property type="entry name" value="GlcNAc_PI_deacetylase-related"/>
</dbReference>
<protein>
    <submittedName>
        <fullName evidence="1">PIG-L family deacetylase</fullName>
    </submittedName>
</protein>
<keyword evidence="2" id="KW-1185">Reference proteome</keyword>
<proteinExistence type="predicted"/>
<dbReference type="Pfam" id="PF02585">
    <property type="entry name" value="PIG-L"/>
    <property type="match status" value="1"/>
</dbReference>
<dbReference type="EMBL" id="JAFKCS010000002">
    <property type="protein sequence ID" value="MBN7818874.1"/>
    <property type="molecule type" value="Genomic_DNA"/>
</dbReference>
<dbReference type="SUPFAM" id="SSF102588">
    <property type="entry name" value="LmbE-like"/>
    <property type="match status" value="1"/>
</dbReference>
<dbReference type="InterPro" id="IPR024078">
    <property type="entry name" value="LmbE-like_dom_sf"/>
</dbReference>
<sequence>MSCVLIVAPHADDETLGCGGSILRYIAEGHSVHWLLITHPTESAGFCLQQIQNREQEIEKVSALYGFHGVHQLRLPPAQLDIQPKEQLIKKIASVINTVKPEQVFTAYRNDAHSDHCEVYDAVMAATKTFRSPFIKRVLSYETMSETDFGLKPEDGGFRPNVFVNIAPYLEQKLDILEVYQSELGEFPFPRSRKAVESLSYVRGAQCNAMAAEAFMLIKEVV</sequence>
<dbReference type="Gene3D" id="3.40.50.10320">
    <property type="entry name" value="LmbE-like"/>
    <property type="match status" value="1"/>
</dbReference>
<gene>
    <name evidence="1" type="ORF">J0A65_03305</name>
</gene>
<evidence type="ECO:0000313" key="2">
    <source>
        <dbReference type="Proteomes" id="UP000663992"/>
    </source>
</evidence>
<name>A0ABS3CTA1_9ALTE</name>
<dbReference type="PANTHER" id="PTHR12993">
    <property type="entry name" value="N-ACETYLGLUCOSAMINYL-PHOSPHATIDYLINOSITOL DE-N-ACETYLASE-RELATED"/>
    <property type="match status" value="1"/>
</dbReference>
<dbReference type="PANTHER" id="PTHR12993:SF11">
    <property type="entry name" value="N-ACETYLGLUCOSAMINYL-PHOSPHATIDYLINOSITOL DE-N-ACETYLASE"/>
    <property type="match status" value="1"/>
</dbReference>
<dbReference type="RefSeq" id="WP_206592700.1">
    <property type="nucleotide sequence ID" value="NZ_JAFKCS010000002.1"/>
</dbReference>
<organism evidence="1 2">
    <name type="scientific">Bowmanella yangjiangensis</name>
    <dbReference type="NCBI Taxonomy" id="2811230"/>
    <lineage>
        <taxon>Bacteria</taxon>
        <taxon>Pseudomonadati</taxon>
        <taxon>Pseudomonadota</taxon>
        <taxon>Gammaproteobacteria</taxon>
        <taxon>Alteromonadales</taxon>
        <taxon>Alteromonadaceae</taxon>
        <taxon>Bowmanella</taxon>
    </lineage>
</organism>